<comment type="catalytic activity">
    <reaction evidence="2">
        <text>2 GTP = 3',3'-c-di-GMP + 2 diphosphate</text>
        <dbReference type="Rhea" id="RHEA:24898"/>
        <dbReference type="ChEBI" id="CHEBI:33019"/>
        <dbReference type="ChEBI" id="CHEBI:37565"/>
        <dbReference type="ChEBI" id="CHEBI:58805"/>
        <dbReference type="EC" id="2.7.7.65"/>
    </reaction>
</comment>
<proteinExistence type="predicted"/>
<dbReference type="SUPFAM" id="SSF55073">
    <property type="entry name" value="Nucleotide cyclase"/>
    <property type="match status" value="1"/>
</dbReference>
<dbReference type="InterPro" id="IPR043128">
    <property type="entry name" value="Rev_trsase/Diguanyl_cyclase"/>
</dbReference>
<dbReference type="SMART" id="SM00267">
    <property type="entry name" value="GGDEF"/>
    <property type="match status" value="1"/>
</dbReference>
<dbReference type="Pfam" id="PF00571">
    <property type="entry name" value="CBS"/>
    <property type="match status" value="1"/>
</dbReference>
<reference evidence="4 5" key="1">
    <citation type="journal article" date="2016" name="BMC Genomics">
        <title>Combined genomic and structural analyses of a cultured magnetotactic bacterium reveals its niche adaptation to a dynamic environment.</title>
        <authorList>
            <person name="Araujo A.C."/>
            <person name="Morillo V."/>
            <person name="Cypriano J."/>
            <person name="Teixeira L.C."/>
            <person name="Leao P."/>
            <person name="Lyra S."/>
            <person name="Almeida L.G."/>
            <person name="Bazylinski D.A."/>
            <person name="Vasconcellos A.T."/>
            <person name="Abreu F."/>
            <person name="Lins U."/>
        </authorList>
    </citation>
    <scope>NUCLEOTIDE SEQUENCE [LARGE SCALE GENOMIC DNA]</scope>
    <source>
        <strain evidence="4 5">IT-1</strain>
    </source>
</reference>
<dbReference type="Proteomes" id="UP000194003">
    <property type="component" value="Unassembled WGS sequence"/>
</dbReference>
<dbReference type="Gene3D" id="3.30.70.270">
    <property type="match status" value="1"/>
</dbReference>
<sequence length="320" mass="35452">MRSQETIATLLRSTLTVTPQTKASEVASAFQADEALRIIAVLENGAPVGAVHRNSFMAIFLSQFGHDLYGRRPIRKLMTVDPMTVEAETPLDAASRAITHDALKRAEHDFLIVREGKYLGVGYLIDLLQKITELQIAYARYANPLTLLPGNVPICEEIDSRLLGGEGFVVCYCDLDNFKPFNDAYGYDKGDDAIRITAELLTSYVDPQQDFVGHVGGDDFILLMRSSDWKTRVQKALNAFDERIVQLYSPEDRARKGIVAVDRRGQSSFFGILSLSVGAVQPTVELCQSHHEVASLAVHAKKMAKQTPGSVLFVDRRHTP</sequence>
<dbReference type="InterPro" id="IPR000160">
    <property type="entry name" value="GGDEF_dom"/>
</dbReference>
<dbReference type="InterPro" id="IPR000644">
    <property type="entry name" value="CBS_dom"/>
</dbReference>
<comment type="caution">
    <text evidence="4">The sequence shown here is derived from an EMBL/GenBank/DDBJ whole genome shotgun (WGS) entry which is preliminary data.</text>
</comment>
<dbReference type="GO" id="GO:0052621">
    <property type="term" value="F:diguanylate cyclase activity"/>
    <property type="evidence" value="ECO:0007669"/>
    <property type="project" value="UniProtKB-EC"/>
</dbReference>
<dbReference type="EC" id="2.7.7.65" evidence="1"/>
<dbReference type="EMBL" id="LVJN01000020">
    <property type="protein sequence ID" value="OSM02520.1"/>
    <property type="molecule type" value="Genomic_DNA"/>
</dbReference>
<dbReference type="InterPro" id="IPR050469">
    <property type="entry name" value="Diguanylate_Cyclase"/>
</dbReference>
<evidence type="ECO:0000256" key="2">
    <source>
        <dbReference type="ARBA" id="ARBA00034247"/>
    </source>
</evidence>
<dbReference type="NCBIfam" id="TIGR00254">
    <property type="entry name" value="GGDEF"/>
    <property type="match status" value="1"/>
</dbReference>
<evidence type="ECO:0000259" key="3">
    <source>
        <dbReference type="PROSITE" id="PS50887"/>
    </source>
</evidence>
<dbReference type="AlphaFoldDB" id="A0A1Y2K390"/>
<dbReference type="CDD" id="cd01949">
    <property type="entry name" value="GGDEF"/>
    <property type="match status" value="1"/>
</dbReference>
<dbReference type="STRING" id="1434232.MAIT1_02674"/>
<evidence type="ECO:0000313" key="4">
    <source>
        <dbReference type="EMBL" id="OSM02520.1"/>
    </source>
</evidence>
<dbReference type="Gene3D" id="3.10.580.10">
    <property type="entry name" value="CBS-domain"/>
    <property type="match status" value="1"/>
</dbReference>
<dbReference type="Pfam" id="PF00990">
    <property type="entry name" value="GGDEF"/>
    <property type="match status" value="1"/>
</dbReference>
<evidence type="ECO:0000256" key="1">
    <source>
        <dbReference type="ARBA" id="ARBA00012528"/>
    </source>
</evidence>
<keyword evidence="5" id="KW-1185">Reference proteome</keyword>
<dbReference type="InterPro" id="IPR029787">
    <property type="entry name" value="Nucleotide_cyclase"/>
</dbReference>
<dbReference type="GO" id="GO:0005886">
    <property type="term" value="C:plasma membrane"/>
    <property type="evidence" value="ECO:0007669"/>
    <property type="project" value="TreeGrafter"/>
</dbReference>
<dbReference type="InterPro" id="IPR046342">
    <property type="entry name" value="CBS_dom_sf"/>
</dbReference>
<dbReference type="PROSITE" id="PS50887">
    <property type="entry name" value="GGDEF"/>
    <property type="match status" value="1"/>
</dbReference>
<dbReference type="SUPFAM" id="SSF54631">
    <property type="entry name" value="CBS-domain pair"/>
    <property type="match status" value="1"/>
</dbReference>
<accession>A0A1Y2K390</accession>
<feature type="domain" description="GGDEF" evidence="3">
    <location>
        <begin position="166"/>
        <end position="316"/>
    </location>
</feature>
<name>A0A1Y2K390_9PROT</name>
<organism evidence="4 5">
    <name type="scientific">Magnetofaba australis IT-1</name>
    <dbReference type="NCBI Taxonomy" id="1434232"/>
    <lineage>
        <taxon>Bacteria</taxon>
        <taxon>Pseudomonadati</taxon>
        <taxon>Pseudomonadota</taxon>
        <taxon>Magnetococcia</taxon>
        <taxon>Magnetococcales</taxon>
        <taxon>Magnetococcaceae</taxon>
        <taxon>Magnetofaba</taxon>
    </lineage>
</organism>
<dbReference type="GO" id="GO:1902201">
    <property type="term" value="P:negative regulation of bacterial-type flagellum-dependent cell motility"/>
    <property type="evidence" value="ECO:0007669"/>
    <property type="project" value="TreeGrafter"/>
</dbReference>
<gene>
    <name evidence="4" type="ORF">MAIT1_02674</name>
</gene>
<dbReference type="GO" id="GO:0043709">
    <property type="term" value="P:cell adhesion involved in single-species biofilm formation"/>
    <property type="evidence" value="ECO:0007669"/>
    <property type="project" value="TreeGrafter"/>
</dbReference>
<dbReference type="PANTHER" id="PTHR45138:SF9">
    <property type="entry name" value="DIGUANYLATE CYCLASE DGCM-RELATED"/>
    <property type="match status" value="1"/>
</dbReference>
<evidence type="ECO:0000313" key="5">
    <source>
        <dbReference type="Proteomes" id="UP000194003"/>
    </source>
</evidence>
<dbReference type="PANTHER" id="PTHR45138">
    <property type="entry name" value="REGULATORY COMPONENTS OF SENSORY TRANSDUCTION SYSTEM"/>
    <property type="match status" value="1"/>
</dbReference>
<protein>
    <recommendedName>
        <fullName evidence="1">diguanylate cyclase</fullName>
        <ecNumber evidence="1">2.7.7.65</ecNumber>
    </recommendedName>
</protein>